<name>A0AAV2ZEE6_9STRA</name>
<comment type="caution">
    <text evidence="2">The sequence shown here is derived from an EMBL/GenBank/DDBJ whole genome shotgun (WGS) entry which is preliminary data.</text>
</comment>
<evidence type="ECO:0000313" key="2">
    <source>
        <dbReference type="EMBL" id="DBA04596.1"/>
    </source>
</evidence>
<dbReference type="Gene3D" id="3.80.10.10">
    <property type="entry name" value="Ribonuclease Inhibitor"/>
    <property type="match status" value="1"/>
</dbReference>
<keyword evidence="1" id="KW-1133">Transmembrane helix</keyword>
<sequence length="418" mass="45862">MTDTEDAVTTTIPYLNMFAGLRTLKTLLQLHSNESSTNLTHMIQLSTASVNRASTASVQPEADEATPPPPPSQDVVVAQSSLMTRVLYSGPRRPALRADSHMIVMTRAGSNFIHALMPLCGVVVLLISIVSSGIFPTHQVCGHGCKLQVMPWFSTRCACAVQEINCYRRGISGNATEIGQVMQSLDETVLRSLIFSHCSSLTIPREFRNFGVLMGMEIYNSTLVDWPAEASPLESTNSQLTYMYFVRSTLDRIPDGMLNNISSKIIDIEIIACSLGPLPSDLASKWSSVTMLYLEHCNIQEFPPVVAELGLTDFSLVGNNITSLPLVVDTWLYLYLDGNADLASLPDANSTSIVYMSIEDTQIATLPSWTTANIVCAFNTPVCANSSETWPGTVWCEVNEFVEFGVFPLSIRDRMRVP</sequence>
<keyword evidence="3" id="KW-1185">Reference proteome</keyword>
<keyword evidence="1" id="KW-0812">Transmembrane</keyword>
<gene>
    <name evidence="2" type="ORF">N0F65_012179</name>
</gene>
<reference evidence="2" key="1">
    <citation type="submission" date="2022-11" db="EMBL/GenBank/DDBJ databases">
        <authorList>
            <person name="Morgan W.R."/>
            <person name="Tartar A."/>
        </authorList>
    </citation>
    <scope>NUCLEOTIDE SEQUENCE</scope>
    <source>
        <strain evidence="2">ARSEF 373</strain>
    </source>
</reference>
<dbReference type="InterPro" id="IPR032675">
    <property type="entry name" value="LRR_dom_sf"/>
</dbReference>
<dbReference type="AlphaFoldDB" id="A0AAV2ZEE6"/>
<evidence type="ECO:0000313" key="3">
    <source>
        <dbReference type="Proteomes" id="UP001146120"/>
    </source>
</evidence>
<accession>A0AAV2ZEE6</accession>
<keyword evidence="1" id="KW-0472">Membrane</keyword>
<proteinExistence type="predicted"/>
<protein>
    <submittedName>
        <fullName evidence="2">Uncharacterized protein</fullName>
    </submittedName>
</protein>
<dbReference type="EMBL" id="DAKRPA010000006">
    <property type="protein sequence ID" value="DBA04596.1"/>
    <property type="molecule type" value="Genomic_DNA"/>
</dbReference>
<organism evidence="2 3">
    <name type="scientific">Lagenidium giganteum</name>
    <dbReference type="NCBI Taxonomy" id="4803"/>
    <lineage>
        <taxon>Eukaryota</taxon>
        <taxon>Sar</taxon>
        <taxon>Stramenopiles</taxon>
        <taxon>Oomycota</taxon>
        <taxon>Peronosporomycetes</taxon>
        <taxon>Pythiales</taxon>
        <taxon>Pythiaceae</taxon>
    </lineage>
</organism>
<dbReference type="SUPFAM" id="SSF52058">
    <property type="entry name" value="L domain-like"/>
    <property type="match status" value="1"/>
</dbReference>
<evidence type="ECO:0000256" key="1">
    <source>
        <dbReference type="SAM" id="Phobius"/>
    </source>
</evidence>
<reference evidence="2" key="2">
    <citation type="journal article" date="2023" name="Microbiol Resour">
        <title>Decontamination and Annotation of the Draft Genome Sequence of the Oomycete Lagenidium giganteum ARSEF 373.</title>
        <authorList>
            <person name="Morgan W.R."/>
            <person name="Tartar A."/>
        </authorList>
    </citation>
    <scope>NUCLEOTIDE SEQUENCE</scope>
    <source>
        <strain evidence="2">ARSEF 373</strain>
    </source>
</reference>
<dbReference type="Proteomes" id="UP001146120">
    <property type="component" value="Unassembled WGS sequence"/>
</dbReference>
<feature type="transmembrane region" description="Helical" evidence="1">
    <location>
        <begin position="112"/>
        <end position="135"/>
    </location>
</feature>